<dbReference type="AlphaFoldDB" id="A0AAN6UHC9"/>
<reference evidence="2" key="1">
    <citation type="journal article" date="2023" name="Mol. Phylogenet. Evol.">
        <title>Genome-scale phylogeny and comparative genomics of the fungal order Sordariales.</title>
        <authorList>
            <person name="Hensen N."/>
            <person name="Bonometti L."/>
            <person name="Westerberg I."/>
            <person name="Brannstrom I.O."/>
            <person name="Guillou S."/>
            <person name="Cros-Aarteil S."/>
            <person name="Calhoun S."/>
            <person name="Haridas S."/>
            <person name="Kuo A."/>
            <person name="Mondo S."/>
            <person name="Pangilinan J."/>
            <person name="Riley R."/>
            <person name="LaButti K."/>
            <person name="Andreopoulos B."/>
            <person name="Lipzen A."/>
            <person name="Chen C."/>
            <person name="Yan M."/>
            <person name="Daum C."/>
            <person name="Ng V."/>
            <person name="Clum A."/>
            <person name="Steindorff A."/>
            <person name="Ohm R.A."/>
            <person name="Martin F."/>
            <person name="Silar P."/>
            <person name="Natvig D.O."/>
            <person name="Lalanne C."/>
            <person name="Gautier V."/>
            <person name="Ament-Velasquez S.L."/>
            <person name="Kruys A."/>
            <person name="Hutchinson M.I."/>
            <person name="Powell A.J."/>
            <person name="Barry K."/>
            <person name="Miller A.N."/>
            <person name="Grigoriev I.V."/>
            <person name="Debuchy R."/>
            <person name="Gladieux P."/>
            <person name="Hiltunen Thoren M."/>
            <person name="Johannesson H."/>
        </authorList>
    </citation>
    <scope>NUCLEOTIDE SEQUENCE</scope>
    <source>
        <strain evidence="2">CBS 123565</strain>
    </source>
</reference>
<dbReference type="Proteomes" id="UP001304895">
    <property type="component" value="Unassembled WGS sequence"/>
</dbReference>
<evidence type="ECO:0000313" key="2">
    <source>
        <dbReference type="EMBL" id="KAK4132799.1"/>
    </source>
</evidence>
<feature type="region of interest" description="Disordered" evidence="1">
    <location>
        <begin position="257"/>
        <end position="388"/>
    </location>
</feature>
<reference evidence="2" key="2">
    <citation type="submission" date="2023-05" db="EMBL/GenBank/DDBJ databases">
        <authorList>
            <consortium name="Lawrence Berkeley National Laboratory"/>
            <person name="Steindorff A."/>
            <person name="Hensen N."/>
            <person name="Bonometti L."/>
            <person name="Westerberg I."/>
            <person name="Brannstrom I.O."/>
            <person name="Guillou S."/>
            <person name="Cros-Aarteil S."/>
            <person name="Calhoun S."/>
            <person name="Haridas S."/>
            <person name="Kuo A."/>
            <person name="Mondo S."/>
            <person name="Pangilinan J."/>
            <person name="Riley R."/>
            <person name="Labutti K."/>
            <person name="Andreopoulos B."/>
            <person name="Lipzen A."/>
            <person name="Chen C."/>
            <person name="Yanf M."/>
            <person name="Daum C."/>
            <person name="Ng V."/>
            <person name="Clum A."/>
            <person name="Ohm R."/>
            <person name="Martin F."/>
            <person name="Silar P."/>
            <person name="Natvig D."/>
            <person name="Lalanne C."/>
            <person name="Gautier V."/>
            <person name="Ament-Velasquez S.L."/>
            <person name="Kruys A."/>
            <person name="Hutchinson M.I."/>
            <person name="Powell A.J."/>
            <person name="Barry K."/>
            <person name="Miller A.N."/>
            <person name="Grigoriev I.V."/>
            <person name="Debuchy R."/>
            <person name="Gladieux P."/>
            <person name="Thoren M.H."/>
            <person name="Johannesson H."/>
        </authorList>
    </citation>
    <scope>NUCLEOTIDE SEQUENCE</scope>
    <source>
        <strain evidence="2">CBS 123565</strain>
    </source>
</reference>
<gene>
    <name evidence="2" type="ORF">BT67DRAFT_443495</name>
</gene>
<evidence type="ECO:0000313" key="3">
    <source>
        <dbReference type="Proteomes" id="UP001304895"/>
    </source>
</evidence>
<accession>A0AAN6UHC9</accession>
<name>A0AAN6UHC9_9PEZI</name>
<protein>
    <submittedName>
        <fullName evidence="2">Uncharacterized protein</fullName>
    </submittedName>
</protein>
<comment type="caution">
    <text evidence="2">The sequence shown here is derived from an EMBL/GenBank/DDBJ whole genome shotgun (WGS) entry which is preliminary data.</text>
</comment>
<sequence length="388" mass="44934">MGTPVESHLDDLALQTKIDDYGDMLLVTIPGVESLSPEERLLVTKKAQQLYAGIKLQADMLHAALRDVTPPVDEQAELEESRRFEAESRQKLETDGCPPCYPPGLDVRMLRNPPEKCRAIVAYWQSFPGADDVPLTAQFNAWQQFRVYQQRMRHRVKLEAFEHEIRKRRQRHGLDSDIRLTEDLEQQSPLERWIEFQNYQLACLERFERKRDELNKKLAEAPANDIYAITQRIGFAERDIKRHMVLLDWIEQQRQSMHHGGTATTSSRANTNVQQRTLRSHVRLRKRAQNRRKAQVPGRTRGPDLEPAATENTDVIPQGGTVQRKLRPRSVKQLIRTPHSKDDLPYQHQFGPQKVIKRPHRSAALASQPETVTRSGRISKPLNRWVPE</sequence>
<feature type="compositionally biased region" description="Polar residues" evidence="1">
    <location>
        <begin position="262"/>
        <end position="277"/>
    </location>
</feature>
<feature type="compositionally biased region" description="Basic residues" evidence="1">
    <location>
        <begin position="278"/>
        <end position="294"/>
    </location>
</feature>
<dbReference type="EMBL" id="MU853415">
    <property type="protein sequence ID" value="KAK4132799.1"/>
    <property type="molecule type" value="Genomic_DNA"/>
</dbReference>
<evidence type="ECO:0000256" key="1">
    <source>
        <dbReference type="SAM" id="MobiDB-lite"/>
    </source>
</evidence>
<organism evidence="2 3">
    <name type="scientific">Trichocladium antarcticum</name>
    <dbReference type="NCBI Taxonomy" id="1450529"/>
    <lineage>
        <taxon>Eukaryota</taxon>
        <taxon>Fungi</taxon>
        <taxon>Dikarya</taxon>
        <taxon>Ascomycota</taxon>
        <taxon>Pezizomycotina</taxon>
        <taxon>Sordariomycetes</taxon>
        <taxon>Sordariomycetidae</taxon>
        <taxon>Sordariales</taxon>
        <taxon>Chaetomiaceae</taxon>
        <taxon>Trichocladium</taxon>
    </lineage>
</organism>
<keyword evidence="3" id="KW-1185">Reference proteome</keyword>
<proteinExistence type="predicted"/>